<dbReference type="Proteomes" id="UP000030437">
    <property type="component" value="Unassembled WGS sequence"/>
</dbReference>
<evidence type="ECO:0000313" key="1">
    <source>
        <dbReference type="EMBL" id="KGR83863.1"/>
    </source>
</evidence>
<organism evidence="1 2">
    <name type="scientific">Lysinibacillus odysseyi 34hs-1 = NBRC 100172</name>
    <dbReference type="NCBI Taxonomy" id="1220589"/>
    <lineage>
        <taxon>Bacteria</taxon>
        <taxon>Bacillati</taxon>
        <taxon>Bacillota</taxon>
        <taxon>Bacilli</taxon>
        <taxon>Bacillales</taxon>
        <taxon>Bacillaceae</taxon>
        <taxon>Lysinibacillus</taxon>
    </lineage>
</organism>
<dbReference type="OrthoDB" id="2734276at2"/>
<dbReference type="EMBL" id="JPVP01000057">
    <property type="protein sequence ID" value="KGR83863.1"/>
    <property type="molecule type" value="Genomic_DNA"/>
</dbReference>
<protein>
    <recommendedName>
        <fullName evidence="3">4-diphosphocytidyl-2C-methyl-D-erythritol kinase</fullName>
    </recommendedName>
</protein>
<sequence length="96" mass="11157">MEYPLLYIHTPPPARQIDDESTSIYVRKEPVPSLIIHQLRYFARPTNKERQLYLQLKNGEHLIGTIVKVKGEEVLIRALEQEIWLAAESIAYITAK</sequence>
<proteinExistence type="predicted"/>
<dbReference type="AlphaFoldDB" id="A0A0A3IM37"/>
<keyword evidence="2" id="KW-1185">Reference proteome</keyword>
<name>A0A0A3IM37_9BACI</name>
<comment type="caution">
    <text evidence="1">The sequence shown here is derived from an EMBL/GenBank/DDBJ whole genome shotgun (WGS) entry which is preliminary data.</text>
</comment>
<evidence type="ECO:0000313" key="2">
    <source>
        <dbReference type="Proteomes" id="UP000030437"/>
    </source>
</evidence>
<gene>
    <name evidence="1" type="ORF">CD32_14285</name>
</gene>
<accession>A0A0A3IM37</accession>
<reference evidence="1 2" key="1">
    <citation type="submission" date="2014-02" db="EMBL/GenBank/DDBJ databases">
        <title>Draft genome sequence of Lysinibacillus odysseyi NBRC 100172.</title>
        <authorList>
            <person name="Zhang F."/>
            <person name="Wang G."/>
            <person name="Zhang L."/>
        </authorList>
    </citation>
    <scope>NUCLEOTIDE SEQUENCE [LARGE SCALE GENOMIC DNA]</scope>
    <source>
        <strain evidence="1 2">NBRC 100172</strain>
    </source>
</reference>
<dbReference type="RefSeq" id="WP_036155762.1">
    <property type="nucleotide sequence ID" value="NZ_AVCX01000004.1"/>
</dbReference>
<evidence type="ECO:0008006" key="3">
    <source>
        <dbReference type="Google" id="ProtNLM"/>
    </source>
</evidence>